<protein>
    <recommendedName>
        <fullName evidence="4">PepSY domain-containing protein</fullName>
    </recommendedName>
</protein>
<keyword evidence="3" id="KW-1185">Reference proteome</keyword>
<evidence type="ECO:0000313" key="2">
    <source>
        <dbReference type="EMBL" id="QHL91919.1"/>
    </source>
</evidence>
<proteinExistence type="predicted"/>
<feature type="transmembrane region" description="Helical" evidence="1">
    <location>
        <begin position="194"/>
        <end position="215"/>
    </location>
</feature>
<organism evidence="2 3">
    <name type="scientific">Sphingomonas changnyeongensis</name>
    <dbReference type="NCBI Taxonomy" id="2698679"/>
    <lineage>
        <taxon>Bacteria</taxon>
        <taxon>Pseudomonadati</taxon>
        <taxon>Pseudomonadota</taxon>
        <taxon>Alphaproteobacteria</taxon>
        <taxon>Sphingomonadales</taxon>
        <taxon>Sphingomonadaceae</taxon>
        <taxon>Sphingomonas</taxon>
    </lineage>
</organism>
<reference evidence="2 3" key="1">
    <citation type="submission" date="2020-01" db="EMBL/GenBank/DDBJ databases">
        <title>Sphingomonas sp. C33 whole genome sequece.</title>
        <authorList>
            <person name="Park C."/>
        </authorList>
    </citation>
    <scope>NUCLEOTIDE SEQUENCE [LARGE SCALE GENOMIC DNA]</scope>
    <source>
        <strain evidence="2 3">C33</strain>
    </source>
</reference>
<keyword evidence="1" id="KW-1133">Transmembrane helix</keyword>
<dbReference type="EMBL" id="CP047895">
    <property type="protein sequence ID" value="QHL91919.1"/>
    <property type="molecule type" value="Genomic_DNA"/>
</dbReference>
<evidence type="ECO:0000256" key="1">
    <source>
        <dbReference type="SAM" id="Phobius"/>
    </source>
</evidence>
<dbReference type="Pfam" id="PF03929">
    <property type="entry name" value="PepSY_TM"/>
    <property type="match status" value="1"/>
</dbReference>
<keyword evidence="1" id="KW-0812">Transmembrane</keyword>
<accession>A0A7Z2SAJ6</accession>
<evidence type="ECO:0000313" key="3">
    <source>
        <dbReference type="Proteomes" id="UP000464468"/>
    </source>
</evidence>
<name>A0A7Z2SAJ6_9SPHN</name>
<dbReference type="KEGG" id="schy:GVO57_10370"/>
<gene>
    <name evidence="2" type="ORF">GVO57_10370</name>
</gene>
<dbReference type="AlphaFoldDB" id="A0A7Z2SAJ6"/>
<dbReference type="InterPro" id="IPR005625">
    <property type="entry name" value="PepSY-ass_TM"/>
</dbReference>
<keyword evidence="1" id="KW-0472">Membrane</keyword>
<evidence type="ECO:0008006" key="4">
    <source>
        <dbReference type="Google" id="ProtNLM"/>
    </source>
</evidence>
<dbReference type="Proteomes" id="UP000464468">
    <property type="component" value="Chromosome"/>
</dbReference>
<sequence length="226" mass="24867">MHKWLALIIGFQLLLWFASGALMAWLPIGEVRGEHLVDRARAEPLTAELARIDPAILARIAANGAEAITLRRVDGRLVAEVGNGDTARLFDLLSGQPVGPLDAAAAQRIANAAWTERPPAIAGIRPVRARSTEYRAALPAWRIGYADAENTAVYVAALTGRITAVRTGTWRLYDFFWGLHIMDWKDHEDFNTPWLFGFALGGLVIGLSGTLLLLARWPIRRRRAGV</sequence>